<dbReference type="EMBL" id="CP012673">
    <property type="protein sequence ID" value="AUX46238.1"/>
    <property type="molecule type" value="Genomic_DNA"/>
</dbReference>
<feature type="region of interest" description="Disordered" evidence="1">
    <location>
        <begin position="36"/>
        <end position="62"/>
    </location>
</feature>
<keyword evidence="2" id="KW-0732">Signal</keyword>
<evidence type="ECO:0008006" key="5">
    <source>
        <dbReference type="Google" id="ProtNLM"/>
    </source>
</evidence>
<feature type="signal peptide" evidence="2">
    <location>
        <begin position="1"/>
        <end position="24"/>
    </location>
</feature>
<proteinExistence type="predicted"/>
<dbReference type="Gene3D" id="2.80.10.50">
    <property type="match status" value="1"/>
</dbReference>
<dbReference type="PANTHER" id="PTHR35580:SF1">
    <property type="entry name" value="PHYTASE-LIKE DOMAIN-CONTAINING PROTEIN"/>
    <property type="match status" value="1"/>
</dbReference>
<organism evidence="3 4">
    <name type="scientific">Sorangium cellulosum</name>
    <name type="common">Polyangium cellulosum</name>
    <dbReference type="NCBI Taxonomy" id="56"/>
    <lineage>
        <taxon>Bacteria</taxon>
        <taxon>Pseudomonadati</taxon>
        <taxon>Myxococcota</taxon>
        <taxon>Polyangia</taxon>
        <taxon>Polyangiales</taxon>
        <taxon>Polyangiaceae</taxon>
        <taxon>Sorangium</taxon>
    </lineage>
</organism>
<gene>
    <name evidence="3" type="ORF">SOCE26_077430</name>
</gene>
<dbReference type="InterPro" id="IPR052918">
    <property type="entry name" value="Motility_Chemotaxis_Reg"/>
</dbReference>
<dbReference type="SUPFAM" id="SSF101898">
    <property type="entry name" value="NHL repeat"/>
    <property type="match status" value="1"/>
</dbReference>
<reference evidence="3 4" key="1">
    <citation type="submission" date="2015-09" db="EMBL/GenBank/DDBJ databases">
        <title>Sorangium comparison.</title>
        <authorList>
            <person name="Zaburannyi N."/>
            <person name="Bunk B."/>
            <person name="Overmann J."/>
            <person name="Mueller R."/>
        </authorList>
    </citation>
    <scope>NUCLEOTIDE SEQUENCE [LARGE SCALE GENOMIC DNA]</scope>
    <source>
        <strain evidence="3 4">So ce26</strain>
    </source>
</reference>
<evidence type="ECO:0000313" key="4">
    <source>
        <dbReference type="Proteomes" id="UP000238348"/>
    </source>
</evidence>
<dbReference type="Proteomes" id="UP000238348">
    <property type="component" value="Chromosome"/>
</dbReference>
<dbReference type="PROSITE" id="PS51257">
    <property type="entry name" value="PROKAR_LIPOPROTEIN"/>
    <property type="match status" value="1"/>
</dbReference>
<feature type="compositionally biased region" description="Gly residues" evidence="1">
    <location>
        <begin position="40"/>
        <end position="60"/>
    </location>
</feature>
<dbReference type="AlphaFoldDB" id="A0A2L0F3T0"/>
<name>A0A2L0F3T0_SORCE</name>
<evidence type="ECO:0000313" key="3">
    <source>
        <dbReference type="EMBL" id="AUX46238.1"/>
    </source>
</evidence>
<dbReference type="OrthoDB" id="253958at2"/>
<evidence type="ECO:0000256" key="2">
    <source>
        <dbReference type="SAM" id="SignalP"/>
    </source>
</evidence>
<feature type="chain" id="PRO_5014597279" description="Secreted protein" evidence="2">
    <location>
        <begin position="25"/>
        <end position="564"/>
    </location>
</feature>
<dbReference type="RefSeq" id="WP_104984472.1">
    <property type="nucleotide sequence ID" value="NZ_CP012673.1"/>
</dbReference>
<protein>
    <recommendedName>
        <fullName evidence="5">Secreted protein</fullName>
    </recommendedName>
</protein>
<evidence type="ECO:0000256" key="1">
    <source>
        <dbReference type="SAM" id="MobiDB-lite"/>
    </source>
</evidence>
<dbReference type="PANTHER" id="PTHR35580">
    <property type="entry name" value="CELL SURFACE GLYCOPROTEIN (S-LAYER PROTEIN)-LIKE PROTEIN"/>
    <property type="match status" value="1"/>
</dbReference>
<accession>A0A2L0F3T0</accession>
<sequence length="564" mass="56699">MSRARRAGSSALAALALACTSAGACVFIAPFPELAPDPPGEGGGGGGGDASGAGGGGGEGQDSCVPRAQTACYDGPHGTAGVGRCKAGVATCNDDGTEVGACAGAILPGFEGCGADEDTNCDGRTGCTGAPVQSVPLGGTGDQRGLAVAVGQRGEGQDDVLVAGQISGTAAFGEGSSEELGEIGHMDCFLASFTPDRRFGFSHRFADCVARGLAIAGRDVVLVGSASGDVDFGGGALARDVDSEDVVIARFDAAGRHLFSRRFGDDASQSAAAVAVDAAGSALVTGRFRGVLDLGERGDGERITLESRGGSDVFLAKLDAQGQVLWAKQLGDAEHQEGTGVAVDRAGNILLVGSFAGTIDFVEEQIHGFAKSDMFIAKLTPEGDYVWSLTASATNAAEARGVAVDSIGNVFVTGSFRGAVTFGEQLRRNEGDADILLVRLDANGVPQWSQAFGDASDQLGASVAVDLDGDVVVTGSFTGNLDFEGAAHPGTGGVDAFVVKLDPQGGRRWSRSFGDAREQEGAAVAVDLLGNSWVTGHFSGSIDLGNGALSNLGAADAFLVQIAP</sequence>